<dbReference type="GO" id="GO:0006508">
    <property type="term" value="P:proteolysis"/>
    <property type="evidence" value="ECO:0007669"/>
    <property type="project" value="InterPro"/>
</dbReference>
<dbReference type="Proteomes" id="UP000688947">
    <property type="component" value="Unassembled WGS sequence"/>
</dbReference>
<sequence length="462" mass="50419">MKLVSAFVYVASIAMGLSALATNAQDGSNHSNVSVSDLVPSNLSSDAIATSLKTGTTKVPQGTKTYVTSLRADATHDNFAAAILISPTHLLTGGATIGSDIRYASIGSHFNNGTEDGEQIKVVAILSHPNISENAEYSYDYVVLQLEKPSSFKPIPLAAADGSDIKYGETVTHLGWYTTTGEGPRTRTHELQRADIQLMSNEECSKVTSVDDTRVCSRPIGNQNSCIGGYGGPLIVERPEGDVLVGMISWGDDCRKPGYPSYYSRIPTMESAPPPAPPLSPETTTIGKYIARFRYEKPQPREARAAAQRSDFWWTKSPRYSRSPSPPSTWASGGVFAFPDEGEGENEDLAANTEEKEDKIPVEEDKESVDSVESKLRQRLGLWSSESRQGISDNREELSPAKSPEFVQSWGSVDWGSVDLEEMEGGNEDPEEVIERERHRSEAVGDEASIVARFHRGRFEEC</sequence>
<dbReference type="InterPro" id="IPR001254">
    <property type="entry name" value="Trypsin_dom"/>
</dbReference>
<evidence type="ECO:0000313" key="9">
    <source>
        <dbReference type="EMBL" id="KAG6960815.1"/>
    </source>
</evidence>
<dbReference type="OrthoDB" id="546450at2759"/>
<evidence type="ECO:0000256" key="1">
    <source>
        <dbReference type="ARBA" id="ARBA00004613"/>
    </source>
</evidence>
<dbReference type="GO" id="GO:0005576">
    <property type="term" value="C:extracellular region"/>
    <property type="evidence" value="ECO:0007669"/>
    <property type="project" value="UniProtKB-SubCell"/>
</dbReference>
<dbReference type="Pfam" id="PF00089">
    <property type="entry name" value="Trypsin"/>
    <property type="match status" value="1"/>
</dbReference>
<feature type="compositionally biased region" description="Basic and acidic residues" evidence="6">
    <location>
        <begin position="433"/>
        <end position="442"/>
    </location>
</feature>
<evidence type="ECO:0000259" key="8">
    <source>
        <dbReference type="PROSITE" id="PS50240"/>
    </source>
</evidence>
<dbReference type="AlphaFoldDB" id="A0A8T1UIN8"/>
<comment type="caution">
    <text evidence="9">The sequence shown here is derived from an EMBL/GenBank/DDBJ whole genome shotgun (WGS) entry which is preliminary data.</text>
</comment>
<dbReference type="PROSITE" id="PS50240">
    <property type="entry name" value="TRYPSIN_DOM"/>
    <property type="match status" value="1"/>
</dbReference>
<dbReference type="EMBL" id="JAENGZ010000371">
    <property type="protein sequence ID" value="KAG6960815.1"/>
    <property type="molecule type" value="Genomic_DNA"/>
</dbReference>
<keyword evidence="4" id="KW-1015">Disulfide bond</keyword>
<feature type="chain" id="PRO_5035841604" description="Peptidase S1 domain-containing protein" evidence="7">
    <location>
        <begin position="20"/>
        <end position="462"/>
    </location>
</feature>
<evidence type="ECO:0000256" key="5">
    <source>
        <dbReference type="ARBA" id="ARBA00023180"/>
    </source>
</evidence>
<dbReference type="SMART" id="SM00020">
    <property type="entry name" value="Tryp_SPc"/>
    <property type="match status" value="1"/>
</dbReference>
<dbReference type="InterPro" id="IPR050430">
    <property type="entry name" value="Peptidase_S1"/>
</dbReference>
<feature type="compositionally biased region" description="Basic and acidic residues" evidence="6">
    <location>
        <begin position="353"/>
        <end position="373"/>
    </location>
</feature>
<comment type="subcellular location">
    <subcellularLocation>
        <location evidence="1">Secreted</location>
    </subcellularLocation>
</comment>
<evidence type="ECO:0000256" key="6">
    <source>
        <dbReference type="SAM" id="MobiDB-lite"/>
    </source>
</evidence>
<feature type="region of interest" description="Disordered" evidence="6">
    <location>
        <begin position="421"/>
        <end position="442"/>
    </location>
</feature>
<dbReference type="GO" id="GO:0004252">
    <property type="term" value="F:serine-type endopeptidase activity"/>
    <property type="evidence" value="ECO:0007669"/>
    <property type="project" value="InterPro"/>
</dbReference>
<keyword evidence="2" id="KW-0964">Secreted</keyword>
<keyword evidence="3 7" id="KW-0732">Signal</keyword>
<keyword evidence="5" id="KW-0325">Glycoprotein</keyword>
<feature type="region of interest" description="Disordered" evidence="6">
    <location>
        <begin position="316"/>
        <end position="373"/>
    </location>
</feature>
<dbReference type="VEuPathDB" id="FungiDB:PC110_g7479"/>
<feature type="compositionally biased region" description="Acidic residues" evidence="6">
    <location>
        <begin position="421"/>
        <end position="432"/>
    </location>
</feature>
<evidence type="ECO:0000256" key="7">
    <source>
        <dbReference type="SAM" id="SignalP"/>
    </source>
</evidence>
<dbReference type="PANTHER" id="PTHR24276">
    <property type="entry name" value="POLYSERASE-RELATED"/>
    <property type="match status" value="1"/>
</dbReference>
<evidence type="ECO:0000313" key="10">
    <source>
        <dbReference type="Proteomes" id="UP000688947"/>
    </source>
</evidence>
<evidence type="ECO:0000256" key="4">
    <source>
        <dbReference type="ARBA" id="ARBA00023157"/>
    </source>
</evidence>
<feature type="domain" description="Peptidase S1" evidence="8">
    <location>
        <begin position="52"/>
        <end position="295"/>
    </location>
</feature>
<evidence type="ECO:0000256" key="3">
    <source>
        <dbReference type="ARBA" id="ARBA00022729"/>
    </source>
</evidence>
<gene>
    <name evidence="9" type="ORF">JG687_00008026</name>
</gene>
<name>A0A8T1UIN8_9STRA</name>
<dbReference type="VEuPathDB" id="FungiDB:PC110_g7480"/>
<protein>
    <recommendedName>
        <fullName evidence="8">Peptidase S1 domain-containing protein</fullName>
    </recommendedName>
</protein>
<reference evidence="9" key="1">
    <citation type="submission" date="2021-01" db="EMBL/GenBank/DDBJ databases">
        <title>Phytophthora aleatoria, a newly-described species from Pinus radiata is distinct from Phytophthora cactorum isolates based on comparative genomics.</title>
        <authorList>
            <person name="Mcdougal R."/>
            <person name="Panda P."/>
            <person name="Williams N."/>
            <person name="Studholme D.J."/>
        </authorList>
    </citation>
    <scope>NUCLEOTIDE SEQUENCE</scope>
    <source>
        <strain evidence="9">NZFS 3830</strain>
    </source>
</reference>
<organism evidence="9 10">
    <name type="scientific">Phytophthora cactorum</name>
    <dbReference type="NCBI Taxonomy" id="29920"/>
    <lineage>
        <taxon>Eukaryota</taxon>
        <taxon>Sar</taxon>
        <taxon>Stramenopiles</taxon>
        <taxon>Oomycota</taxon>
        <taxon>Peronosporomycetes</taxon>
        <taxon>Peronosporales</taxon>
        <taxon>Peronosporaceae</taxon>
        <taxon>Phytophthora</taxon>
    </lineage>
</organism>
<dbReference type="PANTHER" id="PTHR24276:SF98">
    <property type="entry name" value="FI18310P1-RELATED"/>
    <property type="match status" value="1"/>
</dbReference>
<evidence type="ECO:0000256" key="2">
    <source>
        <dbReference type="ARBA" id="ARBA00022525"/>
    </source>
</evidence>
<feature type="signal peptide" evidence="7">
    <location>
        <begin position="1"/>
        <end position="19"/>
    </location>
</feature>
<accession>A0A8T1UIN8</accession>
<proteinExistence type="predicted"/>